<reference evidence="2" key="1">
    <citation type="submission" date="2023-10" db="EMBL/GenBank/DDBJ databases">
        <authorList>
            <person name="Chen Y."/>
            <person name="Shah S."/>
            <person name="Dougan E. K."/>
            <person name="Thang M."/>
            <person name="Chan C."/>
        </authorList>
    </citation>
    <scope>NUCLEOTIDE SEQUENCE [LARGE SCALE GENOMIC DNA]</scope>
</reference>
<dbReference type="InterPro" id="IPR010736">
    <property type="entry name" value="SHIPPO-rpt"/>
</dbReference>
<evidence type="ECO:0000313" key="3">
    <source>
        <dbReference type="Proteomes" id="UP001189429"/>
    </source>
</evidence>
<feature type="region of interest" description="Disordered" evidence="1">
    <location>
        <begin position="200"/>
        <end position="225"/>
    </location>
</feature>
<dbReference type="EMBL" id="CAUYUJ010015749">
    <property type="protein sequence ID" value="CAK0857660.1"/>
    <property type="molecule type" value="Genomic_DNA"/>
</dbReference>
<evidence type="ECO:0008006" key="4">
    <source>
        <dbReference type="Google" id="ProtNLM"/>
    </source>
</evidence>
<dbReference type="PANTHER" id="PTHR21580">
    <property type="entry name" value="SHIPPO-1-RELATED"/>
    <property type="match status" value="1"/>
</dbReference>
<feature type="compositionally biased region" description="Basic and acidic residues" evidence="1">
    <location>
        <begin position="204"/>
        <end position="214"/>
    </location>
</feature>
<name>A0ABN9UDV6_9DINO</name>
<sequence length="225" mass="23940">MASLNAVSTYKTAPKFSFPHSGIGAEAPKRGPEPGTYNIVGVDKDKFSRSASYSILGASKVGGAASVGMMSKNPGPGAYAPKDHKSMNPPKWAFGSETRMAEKKTMKAPGPGQYNTITKNDAVQISMSSRFDYTTKEQAPAPGAYTPKFDSVSTIKAAERIHFGSSSRTGFKDNSVPGPGQYNASGKALDAGYKTAPAFSLRPKWKDPPQKHPGPDFMASTTFFK</sequence>
<dbReference type="InterPro" id="IPR051291">
    <property type="entry name" value="CIMAP"/>
</dbReference>
<protein>
    <recommendedName>
        <fullName evidence="4">Outer dense fiber protein 3</fullName>
    </recommendedName>
</protein>
<evidence type="ECO:0000313" key="2">
    <source>
        <dbReference type="EMBL" id="CAK0857660.1"/>
    </source>
</evidence>
<comment type="caution">
    <text evidence="2">The sequence shown here is derived from an EMBL/GenBank/DDBJ whole genome shotgun (WGS) entry which is preliminary data.</text>
</comment>
<dbReference type="PANTHER" id="PTHR21580:SF28">
    <property type="entry name" value="BOREALIN N-TERMINAL DOMAIN-CONTAINING PROTEIN-RELATED"/>
    <property type="match status" value="1"/>
</dbReference>
<dbReference type="Pfam" id="PF07004">
    <property type="entry name" value="SHIPPO-rpt"/>
    <property type="match status" value="5"/>
</dbReference>
<organism evidence="2 3">
    <name type="scientific">Prorocentrum cordatum</name>
    <dbReference type="NCBI Taxonomy" id="2364126"/>
    <lineage>
        <taxon>Eukaryota</taxon>
        <taxon>Sar</taxon>
        <taxon>Alveolata</taxon>
        <taxon>Dinophyceae</taxon>
        <taxon>Prorocentrales</taxon>
        <taxon>Prorocentraceae</taxon>
        <taxon>Prorocentrum</taxon>
    </lineage>
</organism>
<dbReference type="Proteomes" id="UP001189429">
    <property type="component" value="Unassembled WGS sequence"/>
</dbReference>
<keyword evidence="3" id="KW-1185">Reference proteome</keyword>
<evidence type="ECO:0000256" key="1">
    <source>
        <dbReference type="SAM" id="MobiDB-lite"/>
    </source>
</evidence>
<accession>A0ABN9UDV6</accession>
<proteinExistence type="predicted"/>
<feature type="region of interest" description="Disordered" evidence="1">
    <location>
        <begin position="166"/>
        <end position="187"/>
    </location>
</feature>
<gene>
    <name evidence="2" type="ORF">PCOR1329_LOCUS47704</name>
</gene>